<dbReference type="AlphaFoldDB" id="A0A0A8K1E4"/>
<dbReference type="STRING" id="1384459.GL4_1325"/>
<name>A0A0A8K1E4_9HYPH</name>
<organism evidence="1 2">
    <name type="scientific">Methyloceanibacter caenitepidi</name>
    <dbReference type="NCBI Taxonomy" id="1384459"/>
    <lineage>
        <taxon>Bacteria</taxon>
        <taxon>Pseudomonadati</taxon>
        <taxon>Pseudomonadota</taxon>
        <taxon>Alphaproteobacteria</taxon>
        <taxon>Hyphomicrobiales</taxon>
        <taxon>Hyphomicrobiaceae</taxon>
        <taxon>Methyloceanibacter</taxon>
    </lineage>
</organism>
<accession>A0A0A8K1E4</accession>
<dbReference type="EMBL" id="AP014648">
    <property type="protein sequence ID" value="BAQ16783.1"/>
    <property type="molecule type" value="Genomic_DNA"/>
</dbReference>
<dbReference type="Proteomes" id="UP000031643">
    <property type="component" value="Chromosome"/>
</dbReference>
<evidence type="ECO:0000313" key="2">
    <source>
        <dbReference type="Proteomes" id="UP000031643"/>
    </source>
</evidence>
<sequence>MADKQSFTPDEWITILTSPTIAGMAITAADPSGLWGMLKESFASGTALVTAKSDPNANPLVKAVVTDFESADGRSEIIDALKTRFAGATPDEVVPKALSALADVARILDAKAPEDAAAFKAWLEEISLKVAEASKEGGFLGFGGVRVSDAEKATLADIQKTLSA</sequence>
<gene>
    <name evidence="1" type="ORF">GL4_1325</name>
</gene>
<evidence type="ECO:0000313" key="1">
    <source>
        <dbReference type="EMBL" id="BAQ16783.1"/>
    </source>
</evidence>
<proteinExistence type="predicted"/>
<reference evidence="1 2" key="1">
    <citation type="submission" date="2014-09" db="EMBL/GenBank/DDBJ databases">
        <title>Genome sequencing of Methyloceanibacter caenitepidi Gela4.</title>
        <authorList>
            <person name="Takeuchi M."/>
            <person name="Susumu S."/>
            <person name="Kamagata Y."/>
            <person name="Oshima K."/>
            <person name="Hattori M."/>
            <person name="Iwasaki W."/>
        </authorList>
    </citation>
    <scope>NUCLEOTIDE SEQUENCE [LARGE SCALE GENOMIC DNA]</scope>
    <source>
        <strain evidence="1 2">Gela4</strain>
    </source>
</reference>
<dbReference type="HOGENOM" id="CLU_114869_0_0_5"/>
<keyword evidence="2" id="KW-1185">Reference proteome</keyword>
<dbReference type="KEGG" id="mcg:GL4_1325"/>
<protein>
    <submittedName>
        <fullName evidence="1">Uncharacterized protein</fullName>
    </submittedName>
</protein>
<dbReference type="OrthoDB" id="159745at2"/>
<dbReference type="RefSeq" id="WP_045365774.1">
    <property type="nucleotide sequence ID" value="NZ_AP014648.1"/>
</dbReference>